<reference evidence="1 2" key="1">
    <citation type="submission" date="2019-12" db="EMBL/GenBank/DDBJ databases">
        <title>Draft Genome Sequences of L. lactis strains MS22333, MS22334, MS22336, and MS22337, Isolated from Spontaneous Fermented Camel Milk in Ethiopia.</title>
        <authorList>
            <person name="Bragason E."/>
            <person name="Hansen E.B."/>
            <person name="Guya M.E."/>
            <person name="Berhe T."/>
        </authorList>
    </citation>
    <scope>NUCLEOTIDE SEQUENCE [LARGE SCALE GENOMIC DNA]</scope>
    <source>
        <strain evidence="1 2">MS22336</strain>
    </source>
</reference>
<evidence type="ECO:0000313" key="2">
    <source>
        <dbReference type="Proteomes" id="UP000477402"/>
    </source>
</evidence>
<dbReference type="Proteomes" id="UP000477402">
    <property type="component" value="Unassembled WGS sequence"/>
</dbReference>
<sequence length="55" mass="6677">MSKAIPTPRRVRITYKIYMLLFIKKLGKAVTYKMESSEQKNMYQRSYNYACKYEI</sequence>
<name>A0A6M0M574_9LACT</name>
<proteinExistence type="predicted"/>
<comment type="caution">
    <text evidence="1">The sequence shown here is derived from an EMBL/GenBank/DDBJ whole genome shotgun (WGS) entry which is preliminary data.</text>
</comment>
<organism evidence="1 2">
    <name type="scientific">Lactococcus lactis</name>
    <dbReference type="NCBI Taxonomy" id="1358"/>
    <lineage>
        <taxon>Bacteria</taxon>
        <taxon>Bacillati</taxon>
        <taxon>Bacillota</taxon>
        <taxon>Bacilli</taxon>
        <taxon>Lactobacillales</taxon>
        <taxon>Streptococcaceae</taxon>
        <taxon>Lactococcus</taxon>
    </lineage>
</organism>
<dbReference type="RefSeq" id="WP_163690340.1">
    <property type="nucleotide sequence ID" value="NZ_WWDJ01000016.1"/>
</dbReference>
<dbReference type="EMBL" id="WWDJ01000016">
    <property type="protein sequence ID" value="NEX54644.1"/>
    <property type="molecule type" value="Genomic_DNA"/>
</dbReference>
<protein>
    <submittedName>
        <fullName evidence="1">Uncharacterized protein</fullName>
    </submittedName>
</protein>
<dbReference type="AlphaFoldDB" id="A0A6M0M574"/>
<accession>A0A6M0M574</accession>
<gene>
    <name evidence="1" type="ORF">GTP08_02790</name>
</gene>
<evidence type="ECO:0000313" key="1">
    <source>
        <dbReference type="EMBL" id="NEX54644.1"/>
    </source>
</evidence>